<reference evidence="3 4" key="1">
    <citation type="submission" date="2019-04" db="EMBL/GenBank/DDBJ databases">
        <title>Comparative genomics and transcriptomics to analyze fruiting body development in filamentous ascomycetes.</title>
        <authorList>
            <consortium name="DOE Joint Genome Institute"/>
            <person name="Lutkenhaus R."/>
            <person name="Traeger S."/>
            <person name="Breuer J."/>
            <person name="Kuo A."/>
            <person name="Lipzen A."/>
            <person name="Pangilinan J."/>
            <person name="Dilworth D."/>
            <person name="Sandor L."/>
            <person name="Poggeler S."/>
            <person name="Barry K."/>
            <person name="Grigoriev I.V."/>
            <person name="Nowrousian M."/>
        </authorList>
    </citation>
    <scope>NUCLEOTIDE SEQUENCE [LARGE SCALE GENOMIC DNA]</scope>
    <source>
        <strain evidence="3 4">CBS 389.68</strain>
    </source>
</reference>
<feature type="compositionally biased region" description="Polar residues" evidence="1">
    <location>
        <begin position="1"/>
        <end position="28"/>
    </location>
</feature>
<evidence type="ECO:0000313" key="3">
    <source>
        <dbReference type="EMBL" id="TGZ85349.1"/>
    </source>
</evidence>
<dbReference type="NCBIfam" id="TIGR02452">
    <property type="entry name" value="TIGR02452 family protein"/>
    <property type="match status" value="1"/>
</dbReference>
<dbReference type="InterPro" id="IPR019261">
    <property type="entry name" value="PARG_cat_microbial"/>
</dbReference>
<dbReference type="EMBL" id="ML220112">
    <property type="protein sequence ID" value="TGZ85349.1"/>
    <property type="molecule type" value="Genomic_DNA"/>
</dbReference>
<dbReference type="Proteomes" id="UP000298138">
    <property type="component" value="Unassembled WGS sequence"/>
</dbReference>
<gene>
    <name evidence="3" type="ORF">EX30DRAFT_392701</name>
</gene>
<accession>A0A4S2N7L2</accession>
<protein>
    <recommendedName>
        <fullName evidence="2">Microbial-type PARG catalytic domain-containing protein</fullName>
    </recommendedName>
</protein>
<dbReference type="PANTHER" id="PTHR35596">
    <property type="entry name" value="DUF2263 DOMAIN-CONTAINING PROTEIN"/>
    <property type="match status" value="1"/>
</dbReference>
<evidence type="ECO:0000256" key="1">
    <source>
        <dbReference type="SAM" id="MobiDB-lite"/>
    </source>
</evidence>
<feature type="compositionally biased region" description="Basic and acidic residues" evidence="1">
    <location>
        <begin position="52"/>
        <end position="65"/>
    </location>
</feature>
<name>A0A4S2N7L2_9PEZI</name>
<feature type="region of interest" description="Disordered" evidence="1">
    <location>
        <begin position="1"/>
        <end position="70"/>
    </location>
</feature>
<dbReference type="STRING" id="341454.A0A4S2N7L2"/>
<feature type="domain" description="Microbial-type PARG catalytic" evidence="2">
    <location>
        <begin position="194"/>
        <end position="291"/>
    </location>
</feature>
<dbReference type="PANTHER" id="PTHR35596:SF1">
    <property type="entry name" value="MICROBIAL-TYPE PARG CATALYTIC DOMAIN-CONTAINING PROTEIN"/>
    <property type="match status" value="1"/>
</dbReference>
<sequence length="424" mass="47762">MSTPNNKRPGSSTTSNSLAKKFRQTTLSFAPVPRTRRPNDITNVISPPPAKPELKKPPPLNRDDSTTSQADSICSYTSQDTNSQASNFLELGEDDDSQLSQALGSQLSELEFYSQESGSVTAEREGQQFVYPVPVWSRPIRKLDMVREKRKPYGAQHKFHEARVAAETLLAIPQIIATTAATTEGKFYVDAPETRYYLNLRFSPNLPKCKVSVTSEDSYAAAIRLLSNSPSSVCVLNMASSKSQGGGWLEGCTAQEEQLCYRSTLIRTLDPSHYPWPDLTAIFSPSVAIFRASAPNYEFYASLTPPRDPEMVSVISVAAIRCKKLKDRWEMPWQRRVMRQKMKLILRICARNKQKRLVLSAFGCGAFLNPNIEVAELWKEILEEKEFRGWWEEIVFAVFVPKVCDPELDSNFVVFRDVLEGLEV</sequence>
<dbReference type="OrthoDB" id="9985428at2759"/>
<dbReference type="Gene3D" id="3.40.220.10">
    <property type="entry name" value="Leucine Aminopeptidase, subunit E, domain 1"/>
    <property type="match status" value="1"/>
</dbReference>
<dbReference type="InterPro" id="IPR043472">
    <property type="entry name" value="Macro_dom-like"/>
</dbReference>
<keyword evidence="4" id="KW-1185">Reference proteome</keyword>
<proteinExistence type="predicted"/>
<dbReference type="InterPro" id="IPR012664">
    <property type="entry name" value="CHP02452"/>
</dbReference>
<dbReference type="Pfam" id="PF10021">
    <property type="entry name" value="PARG_cat_microb"/>
    <property type="match status" value="1"/>
</dbReference>
<evidence type="ECO:0000259" key="2">
    <source>
        <dbReference type="Pfam" id="PF10021"/>
    </source>
</evidence>
<organism evidence="3 4">
    <name type="scientific">Ascodesmis nigricans</name>
    <dbReference type="NCBI Taxonomy" id="341454"/>
    <lineage>
        <taxon>Eukaryota</taxon>
        <taxon>Fungi</taxon>
        <taxon>Dikarya</taxon>
        <taxon>Ascomycota</taxon>
        <taxon>Pezizomycotina</taxon>
        <taxon>Pezizomycetes</taxon>
        <taxon>Pezizales</taxon>
        <taxon>Ascodesmidaceae</taxon>
        <taxon>Ascodesmis</taxon>
    </lineage>
</organism>
<dbReference type="AlphaFoldDB" id="A0A4S2N7L2"/>
<dbReference type="InParanoid" id="A0A4S2N7L2"/>
<dbReference type="SUPFAM" id="SSF52949">
    <property type="entry name" value="Macro domain-like"/>
    <property type="match status" value="1"/>
</dbReference>
<evidence type="ECO:0000313" key="4">
    <source>
        <dbReference type="Proteomes" id="UP000298138"/>
    </source>
</evidence>